<reference evidence="3" key="3">
    <citation type="submission" date="2024-05" db="EMBL/GenBank/DDBJ databases">
        <authorList>
            <person name="Luo Y.-C."/>
            <person name="Nicholds J."/>
            <person name="Mortimer T."/>
            <person name="Maboni G."/>
        </authorList>
    </citation>
    <scope>NUCLEOTIDE SEQUENCE</scope>
    <source>
        <strain evidence="4">144863</strain>
        <strain evidence="3">153920</strain>
    </source>
</reference>
<reference evidence="2" key="2">
    <citation type="submission" date="2023-12" db="EMBL/GenBank/DDBJ databases">
        <authorList>
            <person name="Sun Q."/>
            <person name="Inoue M."/>
        </authorList>
    </citation>
    <scope>NUCLEOTIDE SEQUENCE</scope>
    <source>
        <strain evidence="2">JCM 15515</strain>
    </source>
</reference>
<organism evidence="3">
    <name type="scientific">Castellaniella ginsengisoli</name>
    <dbReference type="NCBI Taxonomy" id="546114"/>
    <lineage>
        <taxon>Bacteria</taxon>
        <taxon>Pseudomonadati</taxon>
        <taxon>Pseudomonadota</taxon>
        <taxon>Betaproteobacteria</taxon>
        <taxon>Burkholderiales</taxon>
        <taxon>Alcaligenaceae</taxon>
        <taxon>Castellaniella</taxon>
    </lineage>
</organism>
<sequence length="69" mass="8081">MPLILLWVIIGTLTMLAYILFFVDIDSRWADHFIGYPLVYAFTVFLWPVTACWMLWSWLGPAASSVQRR</sequence>
<protein>
    <recommendedName>
        <fullName evidence="6">DUF2842 domain-containing protein</fullName>
    </recommendedName>
</protein>
<dbReference type="Proteomes" id="UP001500573">
    <property type="component" value="Unassembled WGS sequence"/>
</dbReference>
<keyword evidence="1" id="KW-0812">Transmembrane</keyword>
<evidence type="ECO:0000313" key="4">
    <source>
        <dbReference type="EMBL" id="XDJ68177.1"/>
    </source>
</evidence>
<evidence type="ECO:0000313" key="5">
    <source>
        <dbReference type="Proteomes" id="UP001500573"/>
    </source>
</evidence>
<name>A0AB39CGC0_9BURK</name>
<keyword evidence="1" id="KW-1133">Transmembrane helix</keyword>
<feature type="transmembrane region" description="Helical" evidence="1">
    <location>
        <begin position="37"/>
        <end position="59"/>
    </location>
</feature>
<evidence type="ECO:0000313" key="3">
    <source>
        <dbReference type="EMBL" id="XDJ41040.1"/>
    </source>
</evidence>
<dbReference type="AlphaFoldDB" id="A0AB39CGC0"/>
<accession>A0AB39CGC0</accession>
<feature type="transmembrane region" description="Helical" evidence="1">
    <location>
        <begin position="6"/>
        <end position="25"/>
    </location>
</feature>
<evidence type="ECO:0008006" key="6">
    <source>
        <dbReference type="Google" id="ProtNLM"/>
    </source>
</evidence>
<dbReference type="EMBL" id="CP158262">
    <property type="protein sequence ID" value="XDJ68177.1"/>
    <property type="molecule type" value="Genomic_DNA"/>
</dbReference>
<gene>
    <name evidence="4" type="ORF">ABRY94_08675</name>
    <name evidence="3" type="ORF">ABRY99_08725</name>
    <name evidence="2" type="ORF">GCM10009108_02460</name>
</gene>
<proteinExistence type="predicted"/>
<keyword evidence="1" id="KW-0472">Membrane</keyword>
<evidence type="ECO:0000313" key="2">
    <source>
        <dbReference type="EMBL" id="GAA0772963.1"/>
    </source>
</evidence>
<reference evidence="2 5" key="1">
    <citation type="journal article" date="2019" name="Int. J. Syst. Evol. Microbiol.">
        <title>The Global Catalogue of Microorganisms (GCM) 10K type strain sequencing project: providing services to taxonomists for standard genome sequencing and annotation.</title>
        <authorList>
            <consortium name="The Broad Institute Genomics Platform"/>
            <consortium name="The Broad Institute Genome Sequencing Center for Infectious Disease"/>
            <person name="Wu L."/>
            <person name="Ma J."/>
        </authorList>
    </citation>
    <scope>NUCLEOTIDE SEQUENCE [LARGE SCALE GENOMIC DNA]</scope>
    <source>
        <strain evidence="2 5">JCM 15515</strain>
    </source>
</reference>
<dbReference type="RefSeq" id="WP_343835128.1">
    <property type="nucleotide sequence ID" value="NZ_BAAAEX010000003.1"/>
</dbReference>
<dbReference type="EMBL" id="CP158252">
    <property type="protein sequence ID" value="XDJ41040.1"/>
    <property type="molecule type" value="Genomic_DNA"/>
</dbReference>
<keyword evidence="5" id="KW-1185">Reference proteome</keyword>
<evidence type="ECO:0000256" key="1">
    <source>
        <dbReference type="SAM" id="Phobius"/>
    </source>
</evidence>
<dbReference type="EMBL" id="BAAAEX010000003">
    <property type="protein sequence ID" value="GAA0772963.1"/>
    <property type="molecule type" value="Genomic_DNA"/>
</dbReference>